<dbReference type="Proteomes" id="UP001266305">
    <property type="component" value="Unassembled WGS sequence"/>
</dbReference>
<feature type="region of interest" description="Disordered" evidence="1">
    <location>
        <begin position="73"/>
        <end position="112"/>
    </location>
</feature>
<sequence length="165" mass="17613">MLVAKEAAKFVEFPPCGLKISGFLKSSCSQPSTVQPCLLGCLPDSFLDIFHSAVSSGCNPSITFKRGIFNTAGPGLQDPRASGTGAASGQISRDISAKDRHPPSNHLSLGLQSNEDLREIDVITRKFPCEGLSKVSAEERHGKGLRHSLDKGPKHTTTRDPNATE</sequence>
<protein>
    <submittedName>
        <fullName evidence="2">Uncharacterized protein</fullName>
    </submittedName>
</protein>
<name>A0ABQ9WCL1_SAGOE</name>
<gene>
    <name evidence="2" type="ORF">P7K49_000776</name>
</gene>
<evidence type="ECO:0000256" key="1">
    <source>
        <dbReference type="SAM" id="MobiDB-lite"/>
    </source>
</evidence>
<comment type="caution">
    <text evidence="2">The sequence shown here is derived from an EMBL/GenBank/DDBJ whole genome shotgun (WGS) entry which is preliminary data.</text>
</comment>
<evidence type="ECO:0000313" key="2">
    <source>
        <dbReference type="EMBL" id="KAK2119390.1"/>
    </source>
</evidence>
<dbReference type="EMBL" id="JASSZA010000001">
    <property type="protein sequence ID" value="KAK2119390.1"/>
    <property type="molecule type" value="Genomic_DNA"/>
</dbReference>
<accession>A0ABQ9WCL1</accession>
<keyword evidence="3" id="KW-1185">Reference proteome</keyword>
<organism evidence="2 3">
    <name type="scientific">Saguinus oedipus</name>
    <name type="common">Cotton-top tamarin</name>
    <name type="synonym">Oedipomidas oedipus</name>
    <dbReference type="NCBI Taxonomy" id="9490"/>
    <lineage>
        <taxon>Eukaryota</taxon>
        <taxon>Metazoa</taxon>
        <taxon>Chordata</taxon>
        <taxon>Craniata</taxon>
        <taxon>Vertebrata</taxon>
        <taxon>Euteleostomi</taxon>
        <taxon>Mammalia</taxon>
        <taxon>Eutheria</taxon>
        <taxon>Euarchontoglires</taxon>
        <taxon>Primates</taxon>
        <taxon>Haplorrhini</taxon>
        <taxon>Platyrrhini</taxon>
        <taxon>Cebidae</taxon>
        <taxon>Callitrichinae</taxon>
        <taxon>Saguinus</taxon>
    </lineage>
</organism>
<reference evidence="2 3" key="1">
    <citation type="submission" date="2023-05" db="EMBL/GenBank/DDBJ databases">
        <title>B98-5 Cell Line De Novo Hybrid Assembly: An Optical Mapping Approach.</title>
        <authorList>
            <person name="Kananen K."/>
            <person name="Auerbach J.A."/>
            <person name="Kautto E."/>
            <person name="Blachly J.S."/>
        </authorList>
    </citation>
    <scope>NUCLEOTIDE SEQUENCE [LARGE SCALE GENOMIC DNA]</scope>
    <source>
        <strain evidence="2">B95-8</strain>
        <tissue evidence="2">Cell line</tissue>
    </source>
</reference>
<proteinExistence type="predicted"/>
<evidence type="ECO:0000313" key="3">
    <source>
        <dbReference type="Proteomes" id="UP001266305"/>
    </source>
</evidence>
<feature type="region of interest" description="Disordered" evidence="1">
    <location>
        <begin position="133"/>
        <end position="165"/>
    </location>
</feature>
<feature type="compositionally biased region" description="Basic and acidic residues" evidence="1">
    <location>
        <begin position="136"/>
        <end position="153"/>
    </location>
</feature>